<dbReference type="Pfam" id="PF13365">
    <property type="entry name" value="Trypsin_2"/>
    <property type="match status" value="1"/>
</dbReference>
<evidence type="ECO:0000313" key="4">
    <source>
        <dbReference type="Proteomes" id="UP001589683"/>
    </source>
</evidence>
<dbReference type="GO" id="GO:0006508">
    <property type="term" value="P:proteolysis"/>
    <property type="evidence" value="ECO:0007669"/>
    <property type="project" value="UniProtKB-KW"/>
</dbReference>
<accession>A0ABV5JC88</accession>
<keyword evidence="3" id="KW-0378">Hydrolase</keyword>
<dbReference type="RefSeq" id="WP_213891216.1">
    <property type="nucleotide sequence ID" value="NZ_JAGFNU010000021.1"/>
</dbReference>
<dbReference type="InterPro" id="IPR009003">
    <property type="entry name" value="Peptidase_S1_PA"/>
</dbReference>
<feature type="domain" description="Peptidoglycan binding-like" evidence="2">
    <location>
        <begin position="154"/>
        <end position="208"/>
    </location>
</feature>
<dbReference type="EMBL" id="JBHMEA010000011">
    <property type="protein sequence ID" value="MFB9231059.1"/>
    <property type="molecule type" value="Genomic_DNA"/>
</dbReference>
<evidence type="ECO:0000313" key="3">
    <source>
        <dbReference type="EMBL" id="MFB9231059.1"/>
    </source>
</evidence>
<gene>
    <name evidence="3" type="ORF">ACFFUT_04560</name>
</gene>
<comment type="caution">
    <text evidence="3">The sequence shown here is derived from an EMBL/GenBank/DDBJ whole genome shotgun (WGS) entry which is preliminary data.</text>
</comment>
<dbReference type="Proteomes" id="UP001589683">
    <property type="component" value="Unassembled WGS sequence"/>
</dbReference>
<proteinExistence type="predicted"/>
<dbReference type="Pfam" id="PF01471">
    <property type="entry name" value="PG_binding_1"/>
    <property type="match status" value="1"/>
</dbReference>
<keyword evidence="3" id="KW-0645">Protease</keyword>
<dbReference type="GO" id="GO:0008233">
    <property type="term" value="F:peptidase activity"/>
    <property type="evidence" value="ECO:0007669"/>
    <property type="project" value="UniProtKB-KW"/>
</dbReference>
<name>A0ABV5JC88_9RHOB</name>
<dbReference type="SUPFAM" id="SSF50494">
    <property type="entry name" value="Trypsin-like serine proteases"/>
    <property type="match status" value="1"/>
</dbReference>
<keyword evidence="4" id="KW-1185">Reference proteome</keyword>
<dbReference type="InterPro" id="IPR036366">
    <property type="entry name" value="PGBDSf"/>
</dbReference>
<dbReference type="Gene3D" id="1.10.101.10">
    <property type="entry name" value="PGBD-like superfamily/PGBD"/>
    <property type="match status" value="1"/>
</dbReference>
<feature type="signal peptide" evidence="1">
    <location>
        <begin position="1"/>
        <end position="22"/>
    </location>
</feature>
<protein>
    <submittedName>
        <fullName evidence="3">Serine protease</fullName>
    </submittedName>
</protein>
<dbReference type="SUPFAM" id="SSF47090">
    <property type="entry name" value="PGBD-like"/>
    <property type="match status" value="1"/>
</dbReference>
<dbReference type="InterPro" id="IPR036365">
    <property type="entry name" value="PGBD-like_sf"/>
</dbReference>
<evidence type="ECO:0000256" key="1">
    <source>
        <dbReference type="SAM" id="SignalP"/>
    </source>
</evidence>
<keyword evidence="1" id="KW-0732">Signal</keyword>
<reference evidence="3 4" key="1">
    <citation type="submission" date="2024-09" db="EMBL/GenBank/DDBJ databases">
        <authorList>
            <person name="Sun Q."/>
            <person name="Mori K."/>
        </authorList>
    </citation>
    <scope>NUCLEOTIDE SEQUENCE [LARGE SCALE GENOMIC DNA]</scope>
    <source>
        <strain evidence="3 4">CECT 8726</strain>
    </source>
</reference>
<organism evidence="3 4">
    <name type="scientific">Pseudohalocynthiibacter aestuariivivens</name>
    <dbReference type="NCBI Taxonomy" id="1591409"/>
    <lineage>
        <taxon>Bacteria</taxon>
        <taxon>Pseudomonadati</taxon>
        <taxon>Pseudomonadota</taxon>
        <taxon>Alphaproteobacteria</taxon>
        <taxon>Rhodobacterales</taxon>
        <taxon>Paracoccaceae</taxon>
        <taxon>Pseudohalocynthiibacter</taxon>
    </lineage>
</organism>
<dbReference type="Gene3D" id="2.40.10.120">
    <property type="match status" value="1"/>
</dbReference>
<sequence length="580" mass="63384">MKKLVYFVIFAATVLFHQTAVAQETAWVQIEAHPSLQQGQIRARAYASAFEDVNGFALRSGWYAVVIGPFTEEGANQRLQELVRENLIPRDSYIADGSNFRQQYWPIGANTRTAEPIVIEDQTAAAEETTETVSVQLPDETPREARRSEAALSREERQLLQTALKSEGFYNSAIDGAFGRGTRTAMETYQTAMGYDPTGILTTLQRERLITDYNSILEGVGLRYLSNREAGIEIEMPTALVEFSRFEPPFVHYDATTDLGVKVLLISQAGTQATLFGLYDIMQTLEIVPPTGTRERNNRNFELTGQNDQISSYTYAALDDGLIKGFTLVWPSGDERRMRRVISEMRKSFTPFGTDALDETLGEPSEDQRIDLLAGLEIRQPDMSRSGFFIDGAGTVITTAEVVEECREITLNRDHVAEVAFKDTELGFAVLRPTESLAPIAFASFRQGVARIQSEVAVAGFPFEGVLDAPTLTFGQLADIRGLKGEDTLQRLALAPQAGDAGGPVFDTAGAVMGMLLPRPTSSGQQLPQDVSFSANARSIGAALEANGIVASTAESNGQIAAEDLTSRAADITVLVSCWN</sequence>
<dbReference type="InterPro" id="IPR002477">
    <property type="entry name" value="Peptidoglycan-bd-like"/>
</dbReference>
<feature type="chain" id="PRO_5045218520" evidence="1">
    <location>
        <begin position="23"/>
        <end position="580"/>
    </location>
</feature>
<evidence type="ECO:0000259" key="2">
    <source>
        <dbReference type="Pfam" id="PF01471"/>
    </source>
</evidence>